<proteinExistence type="inferred from homology"/>
<protein>
    <submittedName>
        <fullName evidence="9">Molecular chaperone</fullName>
    </submittedName>
</protein>
<keyword evidence="4" id="KW-0574">Periplasm</keyword>
<evidence type="ECO:0000256" key="5">
    <source>
        <dbReference type="ARBA" id="ARBA00023186"/>
    </source>
</evidence>
<keyword evidence="10" id="KW-1185">Reference proteome</keyword>
<dbReference type="SUPFAM" id="SSF49354">
    <property type="entry name" value="PapD-like"/>
    <property type="match status" value="1"/>
</dbReference>
<dbReference type="InterPro" id="IPR036316">
    <property type="entry name" value="Pili_assmbl_chap_C_dom_sf"/>
</dbReference>
<keyword evidence="5" id="KW-0143">Chaperone</keyword>
<organism evidence="9 10">
    <name type="scientific">Xenorhabdus yunnanensis</name>
    <dbReference type="NCBI Taxonomy" id="3025878"/>
    <lineage>
        <taxon>Bacteria</taxon>
        <taxon>Pseudomonadati</taxon>
        <taxon>Pseudomonadota</taxon>
        <taxon>Gammaproteobacteria</taxon>
        <taxon>Enterobacterales</taxon>
        <taxon>Morganellaceae</taxon>
        <taxon>Xenorhabdus</taxon>
    </lineage>
</organism>
<dbReference type="SUPFAM" id="SSF49584">
    <property type="entry name" value="Periplasmic chaperone C-domain"/>
    <property type="match status" value="1"/>
</dbReference>
<accession>A0ABT5LCL1</accession>
<dbReference type="InterPro" id="IPR016147">
    <property type="entry name" value="Pili_assmbl_chaperone_N"/>
</dbReference>
<dbReference type="PANTHER" id="PTHR30251">
    <property type="entry name" value="PILUS ASSEMBLY CHAPERONE"/>
    <property type="match status" value="1"/>
</dbReference>
<dbReference type="EMBL" id="JAQRFI010000004">
    <property type="protein sequence ID" value="MDC9588241.1"/>
    <property type="molecule type" value="Genomic_DNA"/>
</dbReference>
<evidence type="ECO:0000256" key="6">
    <source>
        <dbReference type="SAM" id="Phobius"/>
    </source>
</evidence>
<dbReference type="PANTHER" id="PTHR30251:SF2">
    <property type="entry name" value="FIMBRIAL CHAPERONE YADV-RELATED"/>
    <property type="match status" value="1"/>
</dbReference>
<evidence type="ECO:0000259" key="8">
    <source>
        <dbReference type="Pfam" id="PF02753"/>
    </source>
</evidence>
<evidence type="ECO:0000259" key="7">
    <source>
        <dbReference type="Pfam" id="PF00345"/>
    </source>
</evidence>
<evidence type="ECO:0000256" key="2">
    <source>
        <dbReference type="ARBA" id="ARBA00007399"/>
    </source>
</evidence>
<comment type="subcellular location">
    <subcellularLocation>
        <location evidence="1">Periplasm</location>
    </subcellularLocation>
</comment>
<dbReference type="InterPro" id="IPR001829">
    <property type="entry name" value="Pili_assmbl_chaperone_bac"/>
</dbReference>
<dbReference type="InterPro" id="IPR050643">
    <property type="entry name" value="Periplasmic_pilus_chap"/>
</dbReference>
<dbReference type="InterPro" id="IPR016148">
    <property type="entry name" value="Pili_assmbl_chaperone_C"/>
</dbReference>
<dbReference type="Gene3D" id="2.60.40.10">
    <property type="entry name" value="Immunoglobulins"/>
    <property type="match status" value="2"/>
</dbReference>
<keyword evidence="6" id="KW-0812">Transmembrane</keyword>
<sequence length="242" mass="27743">MSYYRLLFIVYCLLFIVYCLLFIVILYFFSCNISIAGVIIGGTRIIYLSDKKEVSVSIKNPEKKTDYLIQSWIQDENDKTKTPFVITPPLFNLSENNENILRIVKVGNELPTDRESIFWINIKSIPESLNTDSNINQLQIVVNSRLKLFYRPVQLKEQAAVAYKKLEFKHENGLLVAENPTPYFIPLSSLSVDEQEIKYAGMIKPFSQSSWPLSLMSAKKVSWKAINDYGGVTKAEFAGLKF</sequence>
<reference evidence="9 10" key="1">
    <citation type="submission" date="2023-02" db="EMBL/GenBank/DDBJ databases">
        <title>Entomopathogenic bacteria.</title>
        <authorList>
            <person name="Machado R.A."/>
        </authorList>
    </citation>
    <scope>NUCLEOTIDE SEQUENCE [LARGE SCALE GENOMIC DNA]</scope>
    <source>
        <strain evidence="9 10">XENO-10</strain>
    </source>
</reference>
<gene>
    <name evidence="9" type="ORF">PSI23_02660</name>
</gene>
<feature type="domain" description="Pili assembly chaperone C-terminal" evidence="8">
    <location>
        <begin position="178"/>
        <end position="233"/>
    </location>
</feature>
<keyword evidence="6" id="KW-1133">Transmembrane helix</keyword>
<comment type="similarity">
    <text evidence="2">Belongs to the periplasmic pilus chaperone family.</text>
</comment>
<dbReference type="InterPro" id="IPR008962">
    <property type="entry name" value="PapD-like_sf"/>
</dbReference>
<keyword evidence="6" id="KW-0472">Membrane</keyword>
<dbReference type="InterPro" id="IPR013783">
    <property type="entry name" value="Ig-like_fold"/>
</dbReference>
<name>A0ABT5LCL1_9GAMM</name>
<keyword evidence="3" id="KW-0732">Signal</keyword>
<dbReference type="Proteomes" id="UP001217178">
    <property type="component" value="Unassembled WGS sequence"/>
</dbReference>
<evidence type="ECO:0000313" key="9">
    <source>
        <dbReference type="EMBL" id="MDC9588241.1"/>
    </source>
</evidence>
<dbReference type="Pfam" id="PF02753">
    <property type="entry name" value="PapD_C"/>
    <property type="match status" value="1"/>
</dbReference>
<feature type="domain" description="Pili assembly chaperone N-terminal" evidence="7">
    <location>
        <begin position="37"/>
        <end position="155"/>
    </location>
</feature>
<dbReference type="RefSeq" id="WP_273553618.1">
    <property type="nucleotide sequence ID" value="NZ_JAQRFI010000004.1"/>
</dbReference>
<comment type="caution">
    <text evidence="9">The sequence shown here is derived from an EMBL/GenBank/DDBJ whole genome shotgun (WGS) entry which is preliminary data.</text>
</comment>
<evidence type="ECO:0000256" key="3">
    <source>
        <dbReference type="ARBA" id="ARBA00022729"/>
    </source>
</evidence>
<feature type="transmembrane region" description="Helical" evidence="6">
    <location>
        <begin position="7"/>
        <end position="29"/>
    </location>
</feature>
<dbReference type="Pfam" id="PF00345">
    <property type="entry name" value="PapD_N"/>
    <property type="match status" value="1"/>
</dbReference>
<evidence type="ECO:0000256" key="4">
    <source>
        <dbReference type="ARBA" id="ARBA00022764"/>
    </source>
</evidence>
<dbReference type="PRINTS" id="PR00969">
    <property type="entry name" value="CHAPERONPILI"/>
</dbReference>
<evidence type="ECO:0000313" key="10">
    <source>
        <dbReference type="Proteomes" id="UP001217178"/>
    </source>
</evidence>
<evidence type="ECO:0000256" key="1">
    <source>
        <dbReference type="ARBA" id="ARBA00004418"/>
    </source>
</evidence>